<dbReference type="STRING" id="47500.AF333_26350"/>
<dbReference type="GeneID" id="42308649"/>
<accession>A0A0D1UWD9</accession>
<keyword evidence="4" id="KW-1185">Reference proteome</keyword>
<dbReference type="InterPro" id="IPR009996">
    <property type="entry name" value="YycH"/>
</dbReference>
<dbReference type="AlphaFoldDB" id="A0A0D1UWD9"/>
<sequence length="455" mass="53000">MKLERLKTIILIFLISLSLVLSGFLWNSAPQLDNLTPADYVVSKPVGHKYEVTDVIRPSSMMFHVGDGRHMKANIESAMYKRLRAEMDKWYFYDFAKIKVTKEEWESIINKKKAVEIIYKHEIPADIASELFNIRGRFPDDFRSVSRIVLYENKEQKAVHVLLLSDRNRQVIQVHTSMIPEEMNKLFVSANLDGLSEQILFRTFAEKEEDNVDSFYQPVYLPKGREKMWRYRYFYQPLTVQQVLDAMFVDASMARQITERDGTMIYTNGSQSVSIPKSRDYLLYRHPTHEWESQSSERANYEALSSVLSFINQHGGWTGHYYLENVSGVDAINREETVAYRFRQYVGPYPLFSMKGTDLNIISARISGGNVSELFYPMRQLDLYFERVPVVTVSGTELIKWLENKGISKRQVVSVELGLYTRRVYDFIEMKPCWAIHLTDHDPLYVLADVDGFGK</sequence>
<feature type="domain" description="Regulatory protein YycH" evidence="1">
    <location>
        <begin position="4"/>
        <end position="440"/>
    </location>
</feature>
<protein>
    <submittedName>
        <fullName evidence="3">Two-component signal transduction system YycFG, regulatory protein YycH</fullName>
    </submittedName>
</protein>
<dbReference type="PATRIC" id="fig|47500.8.peg.3958"/>
<evidence type="ECO:0000259" key="1">
    <source>
        <dbReference type="Pfam" id="PF07435"/>
    </source>
</evidence>
<dbReference type="OrthoDB" id="2382185at2"/>
<dbReference type="EMBL" id="LGUG01000005">
    <property type="protein sequence ID" value="KON93184.1"/>
    <property type="molecule type" value="Genomic_DNA"/>
</dbReference>
<dbReference type="Proteomes" id="UP000182836">
    <property type="component" value="Unassembled WGS sequence"/>
</dbReference>
<dbReference type="EMBL" id="FNED01000042">
    <property type="protein sequence ID" value="SDK17738.1"/>
    <property type="molecule type" value="Genomic_DNA"/>
</dbReference>
<dbReference type="Proteomes" id="UP000037269">
    <property type="component" value="Unassembled WGS sequence"/>
</dbReference>
<name>A0A0D1UWD9_ANEMI</name>
<dbReference type="InterPro" id="IPR042274">
    <property type="entry name" value="YycH/YycI_2"/>
</dbReference>
<evidence type="ECO:0000313" key="4">
    <source>
        <dbReference type="Proteomes" id="UP000037269"/>
    </source>
</evidence>
<evidence type="ECO:0000313" key="3">
    <source>
        <dbReference type="EMBL" id="SDK17738.1"/>
    </source>
</evidence>
<dbReference type="Gene3D" id="3.30.310.160">
    <property type="entry name" value="YycH protein, domain 2"/>
    <property type="match status" value="1"/>
</dbReference>
<gene>
    <name evidence="2" type="ORF">AF333_26350</name>
    <name evidence="3" type="ORF">SAMN04487909_14217</name>
</gene>
<proteinExistence type="predicted"/>
<reference evidence="3 5" key="2">
    <citation type="submission" date="2016-10" db="EMBL/GenBank/DDBJ databases">
        <authorList>
            <person name="de Groot N.N."/>
        </authorList>
    </citation>
    <scope>NUCLEOTIDE SEQUENCE [LARGE SCALE GENOMIC DNA]</scope>
    <source>
        <strain evidence="3 5">DSM 2895</strain>
    </source>
</reference>
<dbReference type="Pfam" id="PF07435">
    <property type="entry name" value="YycH"/>
    <property type="match status" value="1"/>
</dbReference>
<evidence type="ECO:0000313" key="5">
    <source>
        <dbReference type="Proteomes" id="UP000182836"/>
    </source>
</evidence>
<reference evidence="2 4" key="1">
    <citation type="submission" date="2015-07" db="EMBL/GenBank/DDBJ databases">
        <title>Fjat-14205 dsm 2895.</title>
        <authorList>
            <person name="Liu B."/>
            <person name="Wang J."/>
            <person name="Zhu Y."/>
            <person name="Liu G."/>
            <person name="Chen Q."/>
            <person name="Chen Z."/>
            <person name="Lan J."/>
            <person name="Che J."/>
            <person name="Ge C."/>
            <person name="Shi H."/>
            <person name="Pan Z."/>
            <person name="Liu X."/>
        </authorList>
    </citation>
    <scope>NUCLEOTIDE SEQUENCE [LARGE SCALE GENOMIC DNA]</scope>
    <source>
        <strain evidence="2 4">DSM 2895</strain>
    </source>
</reference>
<dbReference type="RefSeq" id="WP_043068423.1">
    <property type="nucleotide sequence ID" value="NZ_BJOA01000199.1"/>
</dbReference>
<organism evidence="2 4">
    <name type="scientific">Aneurinibacillus migulanus</name>
    <name type="common">Bacillus migulanus</name>
    <dbReference type="NCBI Taxonomy" id="47500"/>
    <lineage>
        <taxon>Bacteria</taxon>
        <taxon>Bacillati</taxon>
        <taxon>Bacillota</taxon>
        <taxon>Bacilli</taxon>
        <taxon>Bacillales</taxon>
        <taxon>Paenibacillaceae</taxon>
        <taxon>Aneurinibacillus group</taxon>
        <taxon>Aneurinibacillus</taxon>
    </lineage>
</organism>
<dbReference type="CDD" id="cd15787">
    <property type="entry name" value="YycH_N"/>
    <property type="match status" value="1"/>
</dbReference>
<evidence type="ECO:0000313" key="2">
    <source>
        <dbReference type="EMBL" id="KON93184.1"/>
    </source>
</evidence>